<proteinExistence type="predicted"/>
<organism evidence="2">
    <name type="scientific">Caenorhabditis brenneri</name>
    <name type="common">Nematode worm</name>
    <dbReference type="NCBI Taxonomy" id="135651"/>
    <lineage>
        <taxon>Eukaryota</taxon>
        <taxon>Metazoa</taxon>
        <taxon>Ecdysozoa</taxon>
        <taxon>Nematoda</taxon>
        <taxon>Chromadorea</taxon>
        <taxon>Rhabditida</taxon>
        <taxon>Rhabditina</taxon>
        <taxon>Rhabditomorpha</taxon>
        <taxon>Rhabditoidea</taxon>
        <taxon>Rhabditidae</taxon>
        <taxon>Peloderinae</taxon>
        <taxon>Caenorhabditis</taxon>
    </lineage>
</organism>
<dbReference type="HOGENOM" id="CLU_1403581_0_0_1"/>
<protein>
    <recommendedName>
        <fullName evidence="3">DUF38 domain-containing protein</fullName>
    </recommendedName>
</protein>
<sequence length="194" mass="22339">MTQPFFFEELVLKIEKDKCYIDMGDHTCLTRVTYIKDGNGCIKASVRNGKQLIEGVSHWKQAAIDVNKTLQLPNLRINRLHICLVLDDPTAFHMATLDIGLEPFDAIINGVRARTNGNHLLQVERLIVDMYYLDHLQEILSSLAPESHLHMEHDELIGMNMCRNGFLSDVRMSGIWEFNNAEEEEFDVFIFNCK</sequence>
<evidence type="ECO:0000313" key="1">
    <source>
        <dbReference type="EMBL" id="EGT56935.1"/>
    </source>
</evidence>
<dbReference type="Proteomes" id="UP000008068">
    <property type="component" value="Unassembled WGS sequence"/>
</dbReference>
<reference evidence="2" key="1">
    <citation type="submission" date="2011-07" db="EMBL/GenBank/DDBJ databases">
        <authorList>
            <consortium name="Caenorhabditis brenneri Sequencing and Analysis Consortium"/>
            <person name="Wilson R.K."/>
        </authorList>
    </citation>
    <scope>NUCLEOTIDE SEQUENCE [LARGE SCALE GENOMIC DNA]</scope>
    <source>
        <strain evidence="2">PB2801</strain>
    </source>
</reference>
<dbReference type="EMBL" id="GL379858">
    <property type="protein sequence ID" value="EGT56935.1"/>
    <property type="molecule type" value="Genomic_DNA"/>
</dbReference>
<evidence type="ECO:0008006" key="3">
    <source>
        <dbReference type="Google" id="ProtNLM"/>
    </source>
</evidence>
<dbReference type="AlphaFoldDB" id="G0NBG7"/>
<keyword evidence="2" id="KW-1185">Reference proteome</keyword>
<accession>G0NBG7</accession>
<name>G0NBG7_CAEBE</name>
<gene>
    <name evidence="1" type="ORF">CAEBREN_19201</name>
</gene>
<dbReference type="InParanoid" id="G0NBG7"/>
<evidence type="ECO:0000313" key="2">
    <source>
        <dbReference type="Proteomes" id="UP000008068"/>
    </source>
</evidence>